<evidence type="ECO:0000259" key="8">
    <source>
        <dbReference type="Pfam" id="PF00249"/>
    </source>
</evidence>
<sequence length="265" mass="30320">MSAVPYNQSAPSYMVANNFRQHPPVLLHHQGYNCQDLNLMIRPINGVPVYHPAFHFLHQHQRPPFSSSPPIMPYTSTAMPRSSSTPRSILPRKRTMRTPRMRWTTTLHARFVHAVQLLGGHERATPKSVLELMDVKDLTLAHVKSHLQMTYTCMMGCLLCTKLGQIEISDDNLLDIHGAEADPKQQESSSGEIRIKYCLIWWKIYISRDGCFHDRQNDLSATWSLNSFEDSDSKRSEMATEQESSSFSETNTKKPNLEFTLGRPH</sequence>
<evidence type="ECO:0000256" key="2">
    <source>
        <dbReference type="ARBA" id="ARBA00022473"/>
    </source>
</evidence>
<evidence type="ECO:0000256" key="3">
    <source>
        <dbReference type="ARBA" id="ARBA00022782"/>
    </source>
</evidence>
<dbReference type="InterPro" id="IPR006447">
    <property type="entry name" value="Myb_dom_plants"/>
</dbReference>
<name>A0AAQ3L3N4_9LILI</name>
<accession>A0AAQ3L3N4</accession>
<keyword evidence="2" id="KW-0217">Developmental protein</keyword>
<feature type="region of interest" description="Disordered" evidence="7">
    <location>
        <begin position="229"/>
        <end position="265"/>
    </location>
</feature>
<evidence type="ECO:0000256" key="6">
    <source>
        <dbReference type="ARBA" id="ARBA00023242"/>
    </source>
</evidence>
<keyword evidence="5" id="KW-0804">Transcription</keyword>
<dbReference type="InterPro" id="IPR001005">
    <property type="entry name" value="SANT/Myb"/>
</dbReference>
<evidence type="ECO:0000313" key="9">
    <source>
        <dbReference type="EMBL" id="WOL19520.1"/>
    </source>
</evidence>
<dbReference type="EMBL" id="CP136898">
    <property type="protein sequence ID" value="WOL19520.1"/>
    <property type="molecule type" value="Genomic_DNA"/>
</dbReference>
<dbReference type="GO" id="GO:0006355">
    <property type="term" value="P:regulation of DNA-templated transcription"/>
    <property type="evidence" value="ECO:0007669"/>
    <property type="project" value="InterPro"/>
</dbReference>
<protein>
    <submittedName>
        <fullName evidence="9">Transcription factor KAN2 isoform X2</fullName>
    </submittedName>
</protein>
<keyword evidence="6" id="KW-0539">Nucleus</keyword>
<dbReference type="AlphaFoldDB" id="A0AAQ3L3N4"/>
<evidence type="ECO:0000256" key="5">
    <source>
        <dbReference type="ARBA" id="ARBA00023163"/>
    </source>
</evidence>
<dbReference type="FunFam" id="1.10.10.60:FF:000002">
    <property type="entry name" value="Myb family transcription factor"/>
    <property type="match status" value="1"/>
</dbReference>
<dbReference type="PANTHER" id="PTHR31496">
    <property type="entry name" value="TRANSCRIPTION FACTOR KAN2-RELATED"/>
    <property type="match status" value="1"/>
</dbReference>
<dbReference type="InterPro" id="IPR044847">
    <property type="entry name" value="KAN_fam"/>
</dbReference>
<gene>
    <name evidence="9" type="ORF">Cni_G28318</name>
</gene>
<reference evidence="9 10" key="1">
    <citation type="submission" date="2023-10" db="EMBL/GenBank/DDBJ databases">
        <title>Chromosome-scale genome assembly provides insights into flower coloration mechanisms of Canna indica.</title>
        <authorList>
            <person name="Li C."/>
        </authorList>
    </citation>
    <scope>NUCLEOTIDE SEQUENCE [LARGE SCALE GENOMIC DNA]</scope>
    <source>
        <tissue evidence="9">Flower</tissue>
    </source>
</reference>
<feature type="domain" description="Myb-like" evidence="8">
    <location>
        <begin position="100"/>
        <end position="149"/>
    </location>
</feature>
<dbReference type="GO" id="GO:0005634">
    <property type="term" value="C:nucleus"/>
    <property type="evidence" value="ECO:0007669"/>
    <property type="project" value="UniProtKB-SubCell"/>
</dbReference>
<keyword evidence="3" id="KW-0221">Differentiation</keyword>
<dbReference type="NCBIfam" id="TIGR01557">
    <property type="entry name" value="myb_SHAQKYF"/>
    <property type="match status" value="1"/>
</dbReference>
<dbReference type="SUPFAM" id="SSF46689">
    <property type="entry name" value="Homeodomain-like"/>
    <property type="match status" value="1"/>
</dbReference>
<dbReference type="InterPro" id="IPR009057">
    <property type="entry name" value="Homeodomain-like_sf"/>
</dbReference>
<dbReference type="Gene3D" id="1.10.10.60">
    <property type="entry name" value="Homeodomain-like"/>
    <property type="match status" value="1"/>
</dbReference>
<dbReference type="GO" id="GO:0000976">
    <property type="term" value="F:transcription cis-regulatory region binding"/>
    <property type="evidence" value="ECO:0007669"/>
    <property type="project" value="InterPro"/>
</dbReference>
<keyword evidence="10" id="KW-1185">Reference proteome</keyword>
<organism evidence="9 10">
    <name type="scientific">Canna indica</name>
    <name type="common">Indian-shot</name>
    <dbReference type="NCBI Taxonomy" id="4628"/>
    <lineage>
        <taxon>Eukaryota</taxon>
        <taxon>Viridiplantae</taxon>
        <taxon>Streptophyta</taxon>
        <taxon>Embryophyta</taxon>
        <taxon>Tracheophyta</taxon>
        <taxon>Spermatophyta</taxon>
        <taxon>Magnoliopsida</taxon>
        <taxon>Liliopsida</taxon>
        <taxon>Zingiberales</taxon>
        <taxon>Cannaceae</taxon>
        <taxon>Canna</taxon>
    </lineage>
</organism>
<dbReference type="PANTHER" id="PTHR31496:SF25">
    <property type="entry name" value="TRANSCRIPTION FACTOR KAN3-RELATED"/>
    <property type="match status" value="1"/>
</dbReference>
<feature type="compositionally biased region" description="Polar residues" evidence="7">
    <location>
        <begin position="239"/>
        <end position="250"/>
    </location>
</feature>
<comment type="subcellular location">
    <subcellularLocation>
        <location evidence="1">Nucleus</location>
    </subcellularLocation>
</comment>
<evidence type="ECO:0000256" key="7">
    <source>
        <dbReference type="SAM" id="MobiDB-lite"/>
    </source>
</evidence>
<evidence type="ECO:0000313" key="10">
    <source>
        <dbReference type="Proteomes" id="UP001327560"/>
    </source>
</evidence>
<dbReference type="Pfam" id="PF00249">
    <property type="entry name" value="Myb_DNA-binding"/>
    <property type="match status" value="1"/>
</dbReference>
<keyword evidence="4" id="KW-0805">Transcription regulation</keyword>
<dbReference type="Proteomes" id="UP001327560">
    <property type="component" value="Chromosome 9"/>
</dbReference>
<proteinExistence type="predicted"/>
<dbReference type="GO" id="GO:0010158">
    <property type="term" value="P:abaxial cell fate specification"/>
    <property type="evidence" value="ECO:0007669"/>
    <property type="project" value="InterPro"/>
</dbReference>
<evidence type="ECO:0000256" key="1">
    <source>
        <dbReference type="ARBA" id="ARBA00004123"/>
    </source>
</evidence>
<evidence type="ECO:0000256" key="4">
    <source>
        <dbReference type="ARBA" id="ARBA00023015"/>
    </source>
</evidence>